<accession>A0A2V1DTZ7</accession>
<dbReference type="AlphaFoldDB" id="A0A2V1DTZ7"/>
<evidence type="ECO:0000313" key="2">
    <source>
        <dbReference type="EMBL" id="PVI00715.1"/>
    </source>
</evidence>
<dbReference type="Proteomes" id="UP000244855">
    <property type="component" value="Unassembled WGS sequence"/>
</dbReference>
<evidence type="ECO:0000256" key="1">
    <source>
        <dbReference type="SAM" id="SignalP"/>
    </source>
</evidence>
<proteinExistence type="predicted"/>
<keyword evidence="1" id="KW-0732">Signal</keyword>
<gene>
    <name evidence="2" type="ORF">DM02DRAFT_385846</name>
</gene>
<sequence>MRPHVVLLLVLVVPGEAWLLSLDVSIFLKGFFFGPLFHVVRQPCRVLFVAVCSSGFAGGEGKEWKEGKKGRHVFQWGKREI</sequence>
<protein>
    <recommendedName>
        <fullName evidence="4">Secreted protein</fullName>
    </recommendedName>
</protein>
<organism evidence="2 3">
    <name type="scientific">Periconia macrospinosa</name>
    <dbReference type="NCBI Taxonomy" id="97972"/>
    <lineage>
        <taxon>Eukaryota</taxon>
        <taxon>Fungi</taxon>
        <taxon>Dikarya</taxon>
        <taxon>Ascomycota</taxon>
        <taxon>Pezizomycotina</taxon>
        <taxon>Dothideomycetes</taxon>
        <taxon>Pleosporomycetidae</taxon>
        <taxon>Pleosporales</taxon>
        <taxon>Massarineae</taxon>
        <taxon>Periconiaceae</taxon>
        <taxon>Periconia</taxon>
    </lineage>
</organism>
<dbReference type="EMBL" id="KZ805369">
    <property type="protein sequence ID" value="PVI00715.1"/>
    <property type="molecule type" value="Genomic_DNA"/>
</dbReference>
<feature type="chain" id="PRO_5015944147" description="Secreted protein" evidence="1">
    <location>
        <begin position="18"/>
        <end position="81"/>
    </location>
</feature>
<reference evidence="2 3" key="1">
    <citation type="journal article" date="2018" name="Sci. Rep.">
        <title>Comparative genomics provides insights into the lifestyle and reveals functional heterogeneity of dark septate endophytic fungi.</title>
        <authorList>
            <person name="Knapp D.G."/>
            <person name="Nemeth J.B."/>
            <person name="Barry K."/>
            <person name="Hainaut M."/>
            <person name="Henrissat B."/>
            <person name="Johnson J."/>
            <person name="Kuo A."/>
            <person name="Lim J.H.P."/>
            <person name="Lipzen A."/>
            <person name="Nolan M."/>
            <person name="Ohm R.A."/>
            <person name="Tamas L."/>
            <person name="Grigoriev I.V."/>
            <person name="Spatafora J.W."/>
            <person name="Nagy L.G."/>
            <person name="Kovacs G.M."/>
        </authorList>
    </citation>
    <scope>NUCLEOTIDE SEQUENCE [LARGE SCALE GENOMIC DNA]</scope>
    <source>
        <strain evidence="2 3">DSE2036</strain>
    </source>
</reference>
<evidence type="ECO:0008006" key="4">
    <source>
        <dbReference type="Google" id="ProtNLM"/>
    </source>
</evidence>
<keyword evidence="3" id="KW-1185">Reference proteome</keyword>
<evidence type="ECO:0000313" key="3">
    <source>
        <dbReference type="Proteomes" id="UP000244855"/>
    </source>
</evidence>
<feature type="signal peptide" evidence="1">
    <location>
        <begin position="1"/>
        <end position="17"/>
    </location>
</feature>
<name>A0A2V1DTZ7_9PLEO</name>